<feature type="chain" id="PRO_5019087761" evidence="1">
    <location>
        <begin position="18"/>
        <end position="178"/>
    </location>
</feature>
<proteinExistence type="predicted"/>
<organism evidence="2 3">
    <name type="scientific">Vitis vinifera</name>
    <name type="common">Grape</name>
    <dbReference type="NCBI Taxonomy" id="29760"/>
    <lineage>
        <taxon>Eukaryota</taxon>
        <taxon>Viridiplantae</taxon>
        <taxon>Streptophyta</taxon>
        <taxon>Embryophyta</taxon>
        <taxon>Tracheophyta</taxon>
        <taxon>Spermatophyta</taxon>
        <taxon>Magnoliopsida</taxon>
        <taxon>eudicotyledons</taxon>
        <taxon>Gunneridae</taxon>
        <taxon>Pentapetalae</taxon>
        <taxon>rosids</taxon>
        <taxon>Vitales</taxon>
        <taxon>Vitaceae</taxon>
        <taxon>Viteae</taxon>
        <taxon>Vitis</taxon>
    </lineage>
</organism>
<evidence type="ECO:0000313" key="3">
    <source>
        <dbReference type="Proteomes" id="UP000288805"/>
    </source>
</evidence>
<dbReference type="AlphaFoldDB" id="A0A438K2X9"/>
<evidence type="ECO:0000313" key="2">
    <source>
        <dbReference type="EMBL" id="RVX15565.1"/>
    </source>
</evidence>
<reference evidence="2 3" key="1">
    <citation type="journal article" date="2018" name="PLoS Genet.">
        <title>Population sequencing reveals clonal diversity and ancestral inbreeding in the grapevine cultivar Chardonnay.</title>
        <authorList>
            <person name="Roach M.J."/>
            <person name="Johnson D.L."/>
            <person name="Bohlmann J."/>
            <person name="van Vuuren H.J."/>
            <person name="Jones S.J."/>
            <person name="Pretorius I.S."/>
            <person name="Schmidt S.A."/>
            <person name="Borneman A.R."/>
        </authorList>
    </citation>
    <scope>NUCLEOTIDE SEQUENCE [LARGE SCALE GENOMIC DNA]</scope>
    <source>
        <strain evidence="3">cv. Chardonnay</strain>
        <tissue evidence="2">Leaf</tissue>
    </source>
</reference>
<dbReference type="EMBL" id="QGNW01000018">
    <property type="protein sequence ID" value="RVX15565.1"/>
    <property type="molecule type" value="Genomic_DNA"/>
</dbReference>
<protein>
    <submittedName>
        <fullName evidence="2">FAM10 family protein</fullName>
    </submittedName>
</protein>
<feature type="signal peptide" evidence="1">
    <location>
        <begin position="1"/>
        <end position="17"/>
    </location>
</feature>
<name>A0A438K2X9_VITVI</name>
<gene>
    <name evidence="2" type="primary">VvCHDp000248_1</name>
    <name evidence="2" type="ORF">CK203_009016</name>
</gene>
<evidence type="ECO:0000256" key="1">
    <source>
        <dbReference type="SAM" id="SignalP"/>
    </source>
</evidence>
<comment type="caution">
    <text evidence="2">The sequence shown here is derived from an EMBL/GenBank/DDBJ whole genome shotgun (WGS) entry which is preliminary data.</text>
</comment>
<dbReference type="Proteomes" id="UP000288805">
    <property type="component" value="Unassembled WGS sequence"/>
</dbReference>
<keyword evidence="1" id="KW-0732">Signal</keyword>
<accession>A0A438K2X9</accession>
<sequence length="178" mass="19727">MFLQIFRELNIGLLFLAADFAVMKNPANLAKHQANPKVAPVIAKMMAKFAGPKIFGIKESWLRPNSSNCTAYCGIQLNCLLCSPLQNSAVNHLARECCSVRFVVEASGHNIMSRVKTSQQILEAIFVCFLTFFFRETGLLFLPRDRSGPDEIIVLPTPGDKSDLCSQTTVSCRTLEVI</sequence>
<dbReference type="Gene3D" id="1.10.260.100">
    <property type="match status" value="1"/>
</dbReference>